<proteinExistence type="predicted"/>
<dbReference type="Proteomes" id="UP000192708">
    <property type="component" value="Unassembled WGS sequence"/>
</dbReference>
<reference evidence="1 2" key="1">
    <citation type="submission" date="2017-04" db="EMBL/GenBank/DDBJ databases">
        <authorList>
            <person name="Afonso C.L."/>
            <person name="Miller P.J."/>
            <person name="Scott M.A."/>
            <person name="Spackman E."/>
            <person name="Goraichik I."/>
            <person name="Dimitrov K.M."/>
            <person name="Suarez D.L."/>
            <person name="Swayne D.E."/>
        </authorList>
    </citation>
    <scope>NUCLEOTIDE SEQUENCE [LARGE SCALE GENOMIC DNA]</scope>
    <source>
        <strain evidence="1 2">VK13</strain>
    </source>
</reference>
<protein>
    <submittedName>
        <fullName evidence="1">Uncharacterized protein</fullName>
    </submittedName>
</protein>
<accession>A0A1W2CCS5</accession>
<gene>
    <name evidence="1" type="ORF">SAMN06296008_12212</name>
</gene>
<evidence type="ECO:0000313" key="2">
    <source>
        <dbReference type="Proteomes" id="UP000192708"/>
    </source>
</evidence>
<keyword evidence="2" id="KW-1185">Reference proteome</keyword>
<dbReference type="AlphaFoldDB" id="A0A1W2CCS5"/>
<dbReference type="STRING" id="1938817.SAMN06296008_12212"/>
<dbReference type="RefSeq" id="WP_084286042.1">
    <property type="nucleotide sequence ID" value="NZ_FWXJ01000022.1"/>
</dbReference>
<evidence type="ECO:0000313" key="1">
    <source>
        <dbReference type="EMBL" id="SMC82980.1"/>
    </source>
</evidence>
<sequence length="189" mass="21604">MDPSEFFLNYYSKVLVAPFLDESLFDPDLHDLLELQSGDKTSITKFRVSAITMAIFLGSRAVREAAILKFSNGFKSIEGITSVVQKAEKFADAIIEDTRIQTTNPSLPTYVDETYFYKWKNSYHQCAQEYKQGELRQATVLSCYRQCIFSNENEYAIITNDENLLNQIVSTYDIYEGALKNLLGQEVLN</sequence>
<organism evidence="1 2">
    <name type="scientific">Polynucleobacter kasalickyi</name>
    <dbReference type="NCBI Taxonomy" id="1938817"/>
    <lineage>
        <taxon>Bacteria</taxon>
        <taxon>Pseudomonadati</taxon>
        <taxon>Pseudomonadota</taxon>
        <taxon>Betaproteobacteria</taxon>
        <taxon>Burkholderiales</taxon>
        <taxon>Burkholderiaceae</taxon>
        <taxon>Polynucleobacter</taxon>
    </lineage>
</organism>
<dbReference type="EMBL" id="FWXJ01000022">
    <property type="protein sequence ID" value="SMC82980.1"/>
    <property type="molecule type" value="Genomic_DNA"/>
</dbReference>
<name>A0A1W2CCS5_9BURK</name>